<keyword evidence="4" id="KW-0998">Cell outer membrane</keyword>
<evidence type="ECO:0000259" key="5">
    <source>
        <dbReference type="Pfam" id="PF07980"/>
    </source>
</evidence>
<evidence type="ECO:0000256" key="1">
    <source>
        <dbReference type="ARBA" id="ARBA00004442"/>
    </source>
</evidence>
<keyword evidence="2" id="KW-0732">Signal</keyword>
<keyword evidence="3" id="KW-0472">Membrane</keyword>
<dbReference type="GO" id="GO:0009279">
    <property type="term" value="C:cell outer membrane"/>
    <property type="evidence" value="ECO:0007669"/>
    <property type="project" value="UniProtKB-SubCell"/>
</dbReference>
<evidence type="ECO:0000256" key="2">
    <source>
        <dbReference type="ARBA" id="ARBA00022729"/>
    </source>
</evidence>
<dbReference type="InterPro" id="IPR012944">
    <property type="entry name" value="SusD_RagB_dom"/>
</dbReference>
<accession>A0A645BF64</accession>
<dbReference type="AlphaFoldDB" id="A0A645BF64"/>
<evidence type="ECO:0000256" key="4">
    <source>
        <dbReference type="ARBA" id="ARBA00023237"/>
    </source>
</evidence>
<gene>
    <name evidence="6" type="ORF">SDC9_110867</name>
</gene>
<evidence type="ECO:0000256" key="3">
    <source>
        <dbReference type="ARBA" id="ARBA00023136"/>
    </source>
</evidence>
<comment type="subcellular location">
    <subcellularLocation>
        <location evidence="1">Cell outer membrane</location>
    </subcellularLocation>
</comment>
<protein>
    <recommendedName>
        <fullName evidence="5">RagB/SusD domain-containing protein</fullName>
    </recommendedName>
</protein>
<dbReference type="SUPFAM" id="SSF48452">
    <property type="entry name" value="TPR-like"/>
    <property type="match status" value="1"/>
</dbReference>
<proteinExistence type="predicted"/>
<sequence>MGLALKSRILLYEGTYSKYHGLRDANACKVLLQEAVDASKELMESGMYTIYSTGDPHRDYFNLFQPKDAYTEEVILARSTQNQYFYYTPNFTSTSNGNYGATYSLISDYLMSNGETFQKRYPDESKRRALPYMDEFKDRDPRLWQTLVFPGYVRVGTSAEALTDFNQNTTGYMIHKRVGPPIEDQGGGLRDVIMIRYAEVLLNYAEAKAELGILTQEDLDISVNLIRKRVNLPPLSINSPLDPYLDDYYKNTSDPMILEIRRERRVELAFEGFRTEDLKRWKEGQLFRDRYQGMYIKEFNTYIDLNNDGSPDLYVLKNNQTPPSDRIAGVQYFRLADVAALSEGEYGRIIPYSRELPEFKDWEYLNPIPTEELTLNKMLKQNPGWDNLN</sequence>
<dbReference type="InterPro" id="IPR011990">
    <property type="entry name" value="TPR-like_helical_dom_sf"/>
</dbReference>
<name>A0A645BF64_9ZZZZ</name>
<feature type="domain" description="RagB/SusD" evidence="5">
    <location>
        <begin position="82"/>
        <end position="385"/>
    </location>
</feature>
<dbReference type="Gene3D" id="1.25.40.390">
    <property type="match status" value="1"/>
</dbReference>
<evidence type="ECO:0000313" key="6">
    <source>
        <dbReference type="EMBL" id="MPM63982.1"/>
    </source>
</evidence>
<comment type="caution">
    <text evidence="6">The sequence shown here is derived from an EMBL/GenBank/DDBJ whole genome shotgun (WGS) entry which is preliminary data.</text>
</comment>
<dbReference type="Pfam" id="PF07980">
    <property type="entry name" value="SusD_RagB"/>
    <property type="match status" value="1"/>
</dbReference>
<reference evidence="6" key="1">
    <citation type="submission" date="2019-08" db="EMBL/GenBank/DDBJ databases">
        <authorList>
            <person name="Kucharzyk K."/>
            <person name="Murdoch R.W."/>
            <person name="Higgins S."/>
            <person name="Loffler F."/>
        </authorList>
    </citation>
    <scope>NUCLEOTIDE SEQUENCE</scope>
</reference>
<dbReference type="EMBL" id="VSSQ01019713">
    <property type="protein sequence ID" value="MPM63982.1"/>
    <property type="molecule type" value="Genomic_DNA"/>
</dbReference>
<organism evidence="6">
    <name type="scientific">bioreactor metagenome</name>
    <dbReference type="NCBI Taxonomy" id="1076179"/>
    <lineage>
        <taxon>unclassified sequences</taxon>
        <taxon>metagenomes</taxon>
        <taxon>ecological metagenomes</taxon>
    </lineage>
</organism>